<feature type="transmembrane region" description="Helical" evidence="3">
    <location>
        <begin position="39"/>
        <end position="61"/>
    </location>
</feature>
<keyword evidence="1" id="KW-0677">Repeat</keyword>
<evidence type="ECO:0000256" key="2">
    <source>
        <dbReference type="PROSITE-ProRule" id="PRU00708"/>
    </source>
</evidence>
<dbReference type="PANTHER" id="PTHR47926">
    <property type="entry name" value="PENTATRICOPEPTIDE REPEAT-CONTAINING PROTEIN"/>
    <property type="match status" value="1"/>
</dbReference>
<dbReference type="InterPro" id="IPR046848">
    <property type="entry name" value="E_motif"/>
</dbReference>
<dbReference type="PROSITE" id="PS51375">
    <property type="entry name" value="PPR"/>
    <property type="match status" value="4"/>
</dbReference>
<keyword evidence="3" id="KW-0812">Transmembrane</keyword>
<evidence type="ECO:0000313" key="4">
    <source>
        <dbReference type="EMBL" id="RDX87128.1"/>
    </source>
</evidence>
<keyword evidence="3" id="KW-1133">Transmembrane helix</keyword>
<dbReference type="GO" id="GO:0009451">
    <property type="term" value="P:RNA modification"/>
    <property type="evidence" value="ECO:0007669"/>
    <property type="project" value="InterPro"/>
</dbReference>
<dbReference type="STRING" id="157652.A0A371G994"/>
<dbReference type="NCBIfam" id="TIGR00756">
    <property type="entry name" value="PPR"/>
    <property type="match status" value="5"/>
</dbReference>
<proteinExistence type="predicted"/>
<dbReference type="EMBL" id="QJKJ01006323">
    <property type="protein sequence ID" value="RDX87128.1"/>
    <property type="molecule type" value="Genomic_DNA"/>
</dbReference>
<dbReference type="InterPro" id="IPR046960">
    <property type="entry name" value="PPR_At4g14850-like_plant"/>
</dbReference>
<dbReference type="AlphaFoldDB" id="A0A371G994"/>
<dbReference type="InterPro" id="IPR011990">
    <property type="entry name" value="TPR-like_helical_dom_sf"/>
</dbReference>
<evidence type="ECO:0000313" key="5">
    <source>
        <dbReference type="Proteomes" id="UP000257109"/>
    </source>
</evidence>
<gene>
    <name evidence="4" type="primary">PCMP-E40</name>
    <name evidence="4" type="ORF">CR513_31438</name>
</gene>
<protein>
    <submittedName>
        <fullName evidence="4">Pentatricopeptide repeat-containing protein</fullName>
    </submittedName>
</protein>
<dbReference type="Pfam" id="PF13041">
    <property type="entry name" value="PPR_2"/>
    <property type="match status" value="3"/>
</dbReference>
<dbReference type="InterPro" id="IPR002885">
    <property type="entry name" value="PPR_rpt"/>
</dbReference>
<dbReference type="FunFam" id="1.25.40.10:FF:000345">
    <property type="entry name" value="Pentatricopeptide repeat-containing protein"/>
    <property type="match status" value="1"/>
</dbReference>
<comment type="caution">
    <text evidence="4">The sequence shown here is derived from an EMBL/GenBank/DDBJ whole genome shotgun (WGS) entry which is preliminary data.</text>
</comment>
<organism evidence="4 5">
    <name type="scientific">Mucuna pruriens</name>
    <name type="common">Velvet bean</name>
    <name type="synonym">Dolichos pruriens</name>
    <dbReference type="NCBI Taxonomy" id="157652"/>
    <lineage>
        <taxon>Eukaryota</taxon>
        <taxon>Viridiplantae</taxon>
        <taxon>Streptophyta</taxon>
        <taxon>Embryophyta</taxon>
        <taxon>Tracheophyta</taxon>
        <taxon>Spermatophyta</taxon>
        <taxon>Magnoliopsida</taxon>
        <taxon>eudicotyledons</taxon>
        <taxon>Gunneridae</taxon>
        <taxon>Pentapetalae</taxon>
        <taxon>rosids</taxon>
        <taxon>fabids</taxon>
        <taxon>Fabales</taxon>
        <taxon>Fabaceae</taxon>
        <taxon>Papilionoideae</taxon>
        <taxon>50 kb inversion clade</taxon>
        <taxon>NPAAA clade</taxon>
        <taxon>indigoferoid/millettioid clade</taxon>
        <taxon>Phaseoleae</taxon>
        <taxon>Mucuna</taxon>
    </lineage>
</organism>
<feature type="repeat" description="PPR" evidence="2">
    <location>
        <begin position="71"/>
        <end position="105"/>
    </location>
</feature>
<evidence type="ECO:0000256" key="1">
    <source>
        <dbReference type="ARBA" id="ARBA00022737"/>
    </source>
</evidence>
<sequence>MIKKRRGVTTVADVGTLKQIRALMIINGFNSNVGFLRKLVLAAAMSMVGPAATTAVTQYALQMFAQIPQPDTFMWNTIIRGSSQSPYPVHAVALYAQMDQRSVKPDNFTFPFVLKACTKLFWVNTGSAVHGRVLRLGFGSNVVVRNTLLVFHAKCGDLKVAAEIFYDSDKGDVVAWSALIAGYAQRGDLSVARKLFDEMPRRDLVSWNVMITGYTKHGEMESARRLFDEAPVRDVVSWNTVIGGYVLCGLNQEALELFDEMCGVGECPDEVTMLSLLCACADLGDLESGEKVHAKIMEMSKGKLSTVLGNALVDMYAKCGNIGKAIHVFRLIRDKDVISWNSVIGGLAFHGHAEESLGLFREMQRTKVCPDEITFVGVLTACSHAGYVDEGNRYFHLMRSKYKIEPNVRHCGCVVDMLGRAGLLKEAFDFITSMKIEPNAIVWRSLLGACKVHGDVELAKRANEQLLRMRRVQSGDYVLLSNVYASQGEWNGAEKVRKLMDDNAWMRIEPNAVIGRTLLGDCIVHGNLGLAKRANEELLKMTRDQSDEW</sequence>
<evidence type="ECO:0000256" key="3">
    <source>
        <dbReference type="SAM" id="Phobius"/>
    </source>
</evidence>
<keyword evidence="5" id="KW-1185">Reference proteome</keyword>
<reference evidence="4" key="1">
    <citation type="submission" date="2018-05" db="EMBL/GenBank/DDBJ databases">
        <title>Draft genome of Mucuna pruriens seed.</title>
        <authorList>
            <person name="Nnadi N.E."/>
            <person name="Vos R."/>
            <person name="Hasami M.H."/>
            <person name="Devisetty U.K."/>
            <person name="Aguiy J.C."/>
        </authorList>
    </citation>
    <scope>NUCLEOTIDE SEQUENCE [LARGE SCALE GENOMIC DNA]</scope>
    <source>
        <strain evidence="4">JCA_2017</strain>
    </source>
</reference>
<dbReference type="FunFam" id="1.25.40.10:FF:000941">
    <property type="entry name" value="Pentatricopeptide repeat-containing protein At5g15300"/>
    <property type="match status" value="1"/>
</dbReference>
<dbReference type="Pfam" id="PF01535">
    <property type="entry name" value="PPR"/>
    <property type="match status" value="2"/>
</dbReference>
<feature type="repeat" description="PPR" evidence="2">
    <location>
        <begin position="336"/>
        <end position="370"/>
    </location>
</feature>
<dbReference type="PANTHER" id="PTHR47926:SF391">
    <property type="entry name" value="TETRATRICOPEPTIDE-LIKE HELICAL DOMAIN SUPERFAMILY"/>
    <property type="match status" value="1"/>
</dbReference>
<dbReference type="Proteomes" id="UP000257109">
    <property type="component" value="Unassembled WGS sequence"/>
</dbReference>
<feature type="repeat" description="PPR" evidence="2">
    <location>
        <begin position="234"/>
        <end position="268"/>
    </location>
</feature>
<keyword evidence="3" id="KW-0472">Membrane</keyword>
<dbReference type="Pfam" id="PF20431">
    <property type="entry name" value="E_motif"/>
    <property type="match status" value="1"/>
</dbReference>
<dbReference type="GO" id="GO:0003723">
    <property type="term" value="F:RNA binding"/>
    <property type="evidence" value="ECO:0007669"/>
    <property type="project" value="InterPro"/>
</dbReference>
<dbReference type="OrthoDB" id="185373at2759"/>
<feature type="repeat" description="PPR" evidence="2">
    <location>
        <begin position="172"/>
        <end position="206"/>
    </location>
</feature>
<feature type="non-terminal residue" evidence="4">
    <location>
        <position position="1"/>
    </location>
</feature>
<name>A0A371G994_MUCPR</name>
<dbReference type="Gene3D" id="1.25.40.10">
    <property type="entry name" value="Tetratricopeptide repeat domain"/>
    <property type="match status" value="3"/>
</dbReference>
<accession>A0A371G994</accession>